<feature type="region of interest" description="Disordered" evidence="2">
    <location>
        <begin position="1"/>
        <end position="32"/>
    </location>
</feature>
<keyword evidence="6" id="KW-1185">Reference proteome</keyword>
<feature type="region of interest" description="Disordered" evidence="2">
    <location>
        <begin position="1295"/>
        <end position="1415"/>
    </location>
</feature>
<evidence type="ECO:0000313" key="4">
    <source>
        <dbReference type="EMBL" id="GIL95222.1"/>
    </source>
</evidence>
<feature type="compositionally biased region" description="Low complexity" evidence="2">
    <location>
        <begin position="125"/>
        <end position="139"/>
    </location>
</feature>
<feature type="region of interest" description="Disordered" evidence="2">
    <location>
        <begin position="2021"/>
        <end position="2047"/>
    </location>
</feature>
<dbReference type="EMBL" id="BNCQ01000002">
    <property type="protein sequence ID" value="GIL95222.1"/>
    <property type="molecule type" value="Genomic_DNA"/>
</dbReference>
<comment type="caution">
    <text evidence="4">The sequence shown here is derived from an EMBL/GenBank/DDBJ whole genome shotgun (WGS) entry which is preliminary data.</text>
</comment>
<feature type="region of interest" description="Disordered" evidence="2">
    <location>
        <begin position="852"/>
        <end position="876"/>
    </location>
</feature>
<keyword evidence="1" id="KW-0175">Coiled coil</keyword>
<name>A0A8J4D3U4_9CHLO</name>
<feature type="compositionally biased region" description="Pro residues" evidence="2">
    <location>
        <begin position="1437"/>
        <end position="1447"/>
    </location>
</feature>
<dbReference type="EMBL" id="BNCP01000022">
    <property type="protein sequence ID" value="GIL81662.1"/>
    <property type="molecule type" value="Genomic_DNA"/>
</dbReference>
<feature type="region of interest" description="Disordered" evidence="2">
    <location>
        <begin position="38"/>
        <end position="57"/>
    </location>
</feature>
<protein>
    <submittedName>
        <fullName evidence="4">Uncharacterized protein</fullName>
    </submittedName>
</protein>
<evidence type="ECO:0000313" key="3">
    <source>
        <dbReference type="EMBL" id="GIL81662.1"/>
    </source>
</evidence>
<feature type="compositionally biased region" description="Gly residues" evidence="2">
    <location>
        <begin position="867"/>
        <end position="876"/>
    </location>
</feature>
<feature type="compositionally biased region" description="Basic and acidic residues" evidence="2">
    <location>
        <begin position="199"/>
        <end position="213"/>
    </location>
</feature>
<feature type="region of interest" description="Disordered" evidence="2">
    <location>
        <begin position="921"/>
        <end position="946"/>
    </location>
</feature>
<dbReference type="OrthoDB" id="552391at2759"/>
<reference evidence="4" key="1">
    <citation type="journal article" date="2021" name="Proc. Natl. Acad. Sci. U.S.A.">
        <title>Three genomes in the algal genus Volvox reveal the fate of a haploid sex-determining region after a transition to homothallism.</title>
        <authorList>
            <person name="Yamamoto K."/>
            <person name="Hamaji T."/>
            <person name="Kawai-Toyooka H."/>
            <person name="Matsuzaki R."/>
            <person name="Takahashi F."/>
            <person name="Nishimura Y."/>
            <person name="Kawachi M."/>
            <person name="Noguchi H."/>
            <person name="Minakuchi Y."/>
            <person name="Umen J.G."/>
            <person name="Toyoda A."/>
            <person name="Nozaki H."/>
        </authorList>
    </citation>
    <scope>NUCLEOTIDE SEQUENCE</scope>
    <source>
        <strain evidence="4">NIES-3785</strain>
        <strain evidence="3">NIES-3786</strain>
    </source>
</reference>
<feature type="compositionally biased region" description="Gly residues" evidence="2">
    <location>
        <begin position="1225"/>
        <end position="1242"/>
    </location>
</feature>
<dbReference type="Proteomes" id="UP000747110">
    <property type="component" value="Unassembled WGS sequence"/>
</dbReference>
<evidence type="ECO:0000256" key="1">
    <source>
        <dbReference type="SAM" id="Coils"/>
    </source>
</evidence>
<gene>
    <name evidence="3" type="ORF">Vretifemale_10670</name>
    <name evidence="4" type="ORF">Vretimale_1304</name>
</gene>
<feature type="region of interest" description="Disordered" evidence="2">
    <location>
        <begin position="1195"/>
        <end position="1248"/>
    </location>
</feature>
<feature type="region of interest" description="Disordered" evidence="2">
    <location>
        <begin position="199"/>
        <end position="239"/>
    </location>
</feature>
<dbReference type="Proteomes" id="UP000722791">
    <property type="component" value="Unassembled WGS sequence"/>
</dbReference>
<feature type="compositionally biased region" description="Basic and acidic residues" evidence="2">
    <location>
        <begin position="921"/>
        <end position="941"/>
    </location>
</feature>
<feature type="compositionally biased region" description="Polar residues" evidence="2">
    <location>
        <begin position="1808"/>
        <end position="1818"/>
    </location>
</feature>
<feature type="compositionally biased region" description="Basic and acidic residues" evidence="2">
    <location>
        <begin position="1"/>
        <end position="10"/>
    </location>
</feature>
<proteinExistence type="predicted"/>
<feature type="compositionally biased region" description="Basic and acidic residues" evidence="2">
    <location>
        <begin position="980"/>
        <end position="1007"/>
    </location>
</feature>
<feature type="region of interest" description="Disordered" evidence="2">
    <location>
        <begin position="62"/>
        <end position="83"/>
    </location>
</feature>
<feature type="region of interest" description="Disordered" evidence="2">
    <location>
        <begin position="122"/>
        <end position="187"/>
    </location>
</feature>
<feature type="region of interest" description="Disordered" evidence="2">
    <location>
        <begin position="281"/>
        <end position="414"/>
    </location>
</feature>
<feature type="compositionally biased region" description="Polar residues" evidence="2">
    <location>
        <begin position="1308"/>
        <end position="1318"/>
    </location>
</feature>
<feature type="compositionally biased region" description="Basic and acidic residues" evidence="2">
    <location>
        <begin position="2037"/>
        <end position="2047"/>
    </location>
</feature>
<feature type="compositionally biased region" description="Basic and acidic residues" evidence="2">
    <location>
        <begin position="402"/>
        <end position="414"/>
    </location>
</feature>
<feature type="compositionally biased region" description="Low complexity" evidence="2">
    <location>
        <begin position="380"/>
        <end position="396"/>
    </location>
</feature>
<feature type="compositionally biased region" description="Polar residues" evidence="2">
    <location>
        <begin position="170"/>
        <end position="184"/>
    </location>
</feature>
<accession>A0A8J4D3U4</accession>
<evidence type="ECO:0000313" key="6">
    <source>
        <dbReference type="Proteomes" id="UP000747110"/>
    </source>
</evidence>
<feature type="region of interest" description="Disordered" evidence="2">
    <location>
        <begin position="1808"/>
        <end position="1846"/>
    </location>
</feature>
<feature type="compositionally biased region" description="Low complexity" evidence="2">
    <location>
        <begin position="1035"/>
        <end position="1059"/>
    </location>
</feature>
<sequence>MNDSTEDHQPTVKSGDIATGNPDSSETDRIARPYQAVGATGSAAACQSPAVDSTANDFGINTVSTAENGDGAMEGTAAADGGRGTDCEAAPASLGAAEAAAAVAGVFCSHSVAANECDAGHENSAAADRPGAAGLATADTTDRDASSAGNPASRATQRHTPSVVGREKSTAATASMELPSTINTPKPLPLVDVLLVDEAGDKGNRRDPKEIPEGPKGLGKTPLKEQSLEGGLDSCGGRITMGGTDGHALGTTAATDSRTTLAAALPGTLYYGVSVAGEILQPTDTPSPGDLAITSGGKEVSSMTSKALEVKEGRRPKKADLEHGLEQEEANERMSISGRAAAGRAKPDGSVGRQGPSDIHMEAEADASSVGLDPDSLVKEATSSAEEAAAAVEEAVYGPQLKGDEERRDPVNRTHTEARRDYLGGAVQEAPEARSSDGAVTRLAFEHAAPEAGPLDVASGGWGVGCDSGSGSGKVAAPGSLNQASEMERRSHGGVRGLDTDDGANQLGAIAGFSLGGEMGKTGSAGAELAQGPEEAAAEPERELLQGGCSDSLAGDAEASTQNAKLLAPSVTDMAAELILIDGSAGSGSMPVEGRDEQGEAEPEAQVGDETKAKLCGARLSDQPAGKSGAEPSSDSAPAEDAEEGAPMAQMELGAPVPAPEMATTAADSESTQSRRAAVESPPTSLSTITASRKAGTVQAAAASSTGALPQVPRAPRSSKPSSTASAQSTAGRMAAAGPQAVALQAGPPDAGKSAPVRAASVGGAGTAPEGPRRASKVARSRLADANPLPHNAHEHAKAKSYAQLYTARSIDVPSGGGTGVQSTVAAEAAGQSASQLFLPIELVAKSSDNEDGLQSSLASEDVPPSSGGGGRVSKVGGNGVLAPYRRVSRADPDDELGLIVQVEAEAVQLGLEIYARADSSRADHGGSSRDVGHEGSRVGGDEDGEESLEVIMAMGRRPSEIAELLLGGMTAAVSAGTAADRDVADGKAARRCQKREEKEQKRALRREQKRQRRQRKRALMGLDPYGNDGDSGDESSSSSSSSSTSTSSASESSSSSNSKNNECLGGNSGHDGQIRAADSRAMLLFSAASTEPNDIGLFRGGGNATLTDPEALDDDLAGEGRILTSAGAAAALGLGLLFAPREDTTELLSRCATDRDPSGCVPSYFLNTPLEPRASDGMTFQPRPGSVYAPSLAPTIASDGSSTLTRTEEASEPLSQPVPVLPPSGGGTGGVSRGGGGGGHGDSVRSAEMDYDDHDQFLAMRDERSRKIAEQLAALQEESRLLQQQSMLLQERTREIGRSVGLPTPPQFTNASTSVSLLKQPRAHPQAAEQAGPVAGPSPREKTEGAPSGDSGTMAIGSLPPLRHRVPSPAVTAAKIPSGSTDGPAPPLPESQPGSDTNPLGASPPQKQAPINWALPNRNAKLTMNKRPAVTTATAPPQPQAFPSPPKGAHRLQALAHAEMQRTGSSSSLIDSLLPRWAEQVESPVMTPENRPANPHSLSPLPGCPPAAAIDIVGDDLSPASPPQPLMLHVPKGRPGGVPFPPAGAATGGRGQGHVKSRLGAAVATTAPGTHHRGHAGPLTKAGIPIKLAQPQPGQPQQPLGMPPLVTPIAVLQPPYDPVLATAQQRGTPADWVQAGVPPGLPQAPLPPPSVPGLPLAPGTVVGPGAVFPPFPGMIQPRATMSTTGGPGTVPAPAPAAKRGMGSKGPMRPIKPMKGPAGLAGTGNGFPAGGNSNNKGGMDGSCYGGSGGAMETAPPPWVQIPGQGIAMGAAIGTVPMMMQSPLVGFLEQMTPLGPAGLMGAWLPLPQASSADSSSQNGAGVAAAAKKDLNPGQVRHHVPSKRPDDHALAVPEEQAYCPIPVGLPGSLQFPGAPNSMMLPWMHDKINGSDGIVDSASTVQHQTAQNALPPVRLQAGKGKMSRSAPPGSYSAAAKNTYVPTDGFFPGFEGLGFGLPMAAWPAPAITAHSLYSMPGPDFIFNAGDVLASPGTEASAMVQRANMVQQQQADRYRELESNLMTKLDKQANPGGKARERRRNSHDGRPVFRLF</sequence>
<evidence type="ECO:0000313" key="5">
    <source>
        <dbReference type="Proteomes" id="UP000722791"/>
    </source>
</evidence>
<feature type="coiled-coil region" evidence="1">
    <location>
        <begin position="1266"/>
        <end position="1293"/>
    </location>
</feature>
<organism evidence="4 5">
    <name type="scientific">Volvox reticuliferus</name>
    <dbReference type="NCBI Taxonomy" id="1737510"/>
    <lineage>
        <taxon>Eukaryota</taxon>
        <taxon>Viridiplantae</taxon>
        <taxon>Chlorophyta</taxon>
        <taxon>core chlorophytes</taxon>
        <taxon>Chlorophyceae</taxon>
        <taxon>CS clade</taxon>
        <taxon>Chlamydomonadales</taxon>
        <taxon>Volvocaceae</taxon>
        <taxon>Volvox</taxon>
    </lineage>
</organism>
<feature type="compositionally biased region" description="Low complexity" evidence="2">
    <location>
        <begin position="714"/>
        <end position="749"/>
    </location>
</feature>
<feature type="compositionally biased region" description="Polar residues" evidence="2">
    <location>
        <begin position="666"/>
        <end position="675"/>
    </location>
</feature>
<feature type="region of interest" description="Disordered" evidence="2">
    <location>
        <begin position="1429"/>
        <end position="1450"/>
    </location>
</feature>
<feature type="compositionally biased region" description="Basic residues" evidence="2">
    <location>
        <begin position="1008"/>
        <end position="1019"/>
    </location>
</feature>
<evidence type="ECO:0000256" key="2">
    <source>
        <dbReference type="SAM" id="MobiDB-lite"/>
    </source>
</evidence>
<feature type="region of interest" description="Disordered" evidence="2">
    <location>
        <begin position="584"/>
        <end position="800"/>
    </location>
</feature>
<feature type="compositionally biased region" description="Polar residues" evidence="2">
    <location>
        <begin position="682"/>
        <end position="691"/>
    </location>
</feature>
<feature type="compositionally biased region" description="Basic and acidic residues" evidence="2">
    <location>
        <begin position="308"/>
        <end position="332"/>
    </location>
</feature>
<feature type="region of interest" description="Disordered" evidence="2">
    <location>
        <begin position="977"/>
        <end position="1073"/>
    </location>
</feature>